<dbReference type="PANTHER" id="PTHR30293">
    <property type="entry name" value="TRANSCRIPTIONAL REGULATORY PROTEIN NAC-RELATED"/>
    <property type="match status" value="1"/>
</dbReference>
<accession>A0A4V2VSP8</accession>
<dbReference type="Pfam" id="PF03466">
    <property type="entry name" value="LysR_substrate"/>
    <property type="match status" value="1"/>
</dbReference>
<organism evidence="3 4">
    <name type="scientific">Paracandidimonas soli</name>
    <dbReference type="NCBI Taxonomy" id="1917182"/>
    <lineage>
        <taxon>Bacteria</taxon>
        <taxon>Pseudomonadati</taxon>
        <taxon>Pseudomonadota</taxon>
        <taxon>Betaproteobacteria</taxon>
        <taxon>Burkholderiales</taxon>
        <taxon>Alcaligenaceae</taxon>
        <taxon>Paracandidimonas</taxon>
    </lineage>
</organism>
<name>A0A4V2VSP8_9BURK</name>
<dbReference type="InterPro" id="IPR005119">
    <property type="entry name" value="LysR_subst-bd"/>
</dbReference>
<evidence type="ECO:0000313" key="3">
    <source>
        <dbReference type="EMBL" id="TCV03090.1"/>
    </source>
</evidence>
<dbReference type="SUPFAM" id="SSF53850">
    <property type="entry name" value="Periplasmic binding protein-like II"/>
    <property type="match status" value="1"/>
</dbReference>
<evidence type="ECO:0000259" key="2">
    <source>
        <dbReference type="Pfam" id="PF03466"/>
    </source>
</evidence>
<dbReference type="GO" id="GO:0003700">
    <property type="term" value="F:DNA-binding transcription factor activity"/>
    <property type="evidence" value="ECO:0007669"/>
    <property type="project" value="TreeGrafter"/>
</dbReference>
<dbReference type="Gene3D" id="3.40.190.290">
    <property type="match status" value="1"/>
</dbReference>
<evidence type="ECO:0000313" key="4">
    <source>
        <dbReference type="Proteomes" id="UP000294692"/>
    </source>
</evidence>
<gene>
    <name evidence="3" type="ORF">EV686_101552</name>
</gene>
<evidence type="ECO:0000256" key="1">
    <source>
        <dbReference type="ARBA" id="ARBA00023159"/>
    </source>
</evidence>
<dbReference type="Proteomes" id="UP000294692">
    <property type="component" value="Unassembled WGS sequence"/>
</dbReference>
<keyword evidence="1" id="KW-0010">Activator</keyword>
<dbReference type="RefSeq" id="WP_132473228.1">
    <property type="nucleotide sequence ID" value="NZ_JBHRVM010000001.1"/>
</dbReference>
<proteinExistence type="predicted"/>
<sequence length="263" mass="29349">MSELTPEGREFLGYARVALDTLGAAKASLRAHQVTEVGAVTVGIPGSLSPMLSLRLLETVRRDCPNIRLKIVSGLSGHLARWILDDTIDFGLVYSPSPIAGLDLELLLKEHLFLASHRKNADMLSGLCHDGNIRLPDLRDIPLVMPSREHGLRALTEEVASSVNARLHVRTELDAHELLLEWVLRSDEATILSLAALRNLRIPKEDLFTAHIVDPCVERRICLAYASDRPLTRTARRVEVILRKLLLLQELDAGWWDYAVINN</sequence>
<dbReference type="PANTHER" id="PTHR30293:SF0">
    <property type="entry name" value="NITROGEN ASSIMILATION REGULATORY PROTEIN NAC"/>
    <property type="match status" value="1"/>
</dbReference>
<feature type="domain" description="LysR substrate-binding" evidence="2">
    <location>
        <begin position="37"/>
        <end position="238"/>
    </location>
</feature>
<protein>
    <submittedName>
        <fullName evidence="3">LysR family nitrogen assimilation transcriptional regulator</fullName>
    </submittedName>
</protein>
<comment type="caution">
    <text evidence="3">The sequence shown here is derived from an EMBL/GenBank/DDBJ whole genome shotgun (WGS) entry which is preliminary data.</text>
</comment>
<dbReference type="EMBL" id="SMBX01000001">
    <property type="protein sequence ID" value="TCV03090.1"/>
    <property type="molecule type" value="Genomic_DNA"/>
</dbReference>
<dbReference type="AlphaFoldDB" id="A0A4V2VSP8"/>
<dbReference type="GO" id="GO:2000142">
    <property type="term" value="P:regulation of DNA-templated transcription initiation"/>
    <property type="evidence" value="ECO:0007669"/>
    <property type="project" value="TreeGrafter"/>
</dbReference>
<dbReference type="OrthoDB" id="8682833at2"/>
<reference evidence="3 4" key="1">
    <citation type="submission" date="2019-03" db="EMBL/GenBank/DDBJ databases">
        <title>Genomic Encyclopedia of Type Strains, Phase IV (KMG-IV): sequencing the most valuable type-strain genomes for metagenomic binning, comparative biology and taxonomic classification.</title>
        <authorList>
            <person name="Goeker M."/>
        </authorList>
    </citation>
    <scope>NUCLEOTIDE SEQUENCE [LARGE SCALE GENOMIC DNA]</scope>
    <source>
        <strain evidence="3 4">DSM 100048</strain>
    </source>
</reference>
<keyword evidence="4" id="KW-1185">Reference proteome</keyword>